<dbReference type="AlphaFoldDB" id="A0A848HDY3"/>
<evidence type="ECO:0000313" key="3">
    <source>
        <dbReference type="Proteomes" id="UP000541185"/>
    </source>
</evidence>
<evidence type="ECO:0008006" key="4">
    <source>
        <dbReference type="Google" id="ProtNLM"/>
    </source>
</evidence>
<evidence type="ECO:0000256" key="1">
    <source>
        <dbReference type="SAM" id="SignalP"/>
    </source>
</evidence>
<proteinExistence type="predicted"/>
<evidence type="ECO:0000313" key="2">
    <source>
        <dbReference type="EMBL" id="NML48597.1"/>
    </source>
</evidence>
<accession>A0A848HDY3</accession>
<dbReference type="EMBL" id="JABBFX010000006">
    <property type="protein sequence ID" value="NML48597.1"/>
    <property type="molecule type" value="Genomic_DNA"/>
</dbReference>
<protein>
    <recommendedName>
        <fullName evidence="4">DUF2147 domain-containing protein</fullName>
    </recommendedName>
</protein>
<comment type="caution">
    <text evidence="2">The sequence shown here is derived from an EMBL/GenBank/DDBJ whole genome shotgun (WGS) entry which is preliminary data.</text>
</comment>
<dbReference type="Proteomes" id="UP000541185">
    <property type="component" value="Unassembled WGS sequence"/>
</dbReference>
<feature type="signal peptide" evidence="1">
    <location>
        <begin position="1"/>
        <end position="18"/>
    </location>
</feature>
<dbReference type="RefSeq" id="WP_169422935.1">
    <property type="nucleotide sequence ID" value="NZ_JABBFX010000006.1"/>
</dbReference>
<reference evidence="2 3" key="1">
    <citation type="submission" date="2020-04" db="EMBL/GenBank/DDBJ databases">
        <title>Ramlibacter sp. G-1-2-2 isolated from soil.</title>
        <authorList>
            <person name="Dahal R.H."/>
        </authorList>
    </citation>
    <scope>NUCLEOTIDE SEQUENCE [LARGE SCALE GENOMIC DNA]</scope>
    <source>
        <strain evidence="2 3">G-1-2-2</strain>
    </source>
</reference>
<name>A0A848HDY3_9BURK</name>
<sequence>MRRLLALLLLACAGTAGAQAPCPEAWEVTTEQMLGVWHAQFAGEWDTTIVLLEKHPDYAGNFRGGVKRAGGVSQATGDVDEGDFTLEESADGVHITAAWIGEVVDGSCGKEIRGTWKADGAKEGKDFVLRKVTPAAPR</sequence>
<organism evidence="2 3">
    <name type="scientific">Ramlibacter agri</name>
    <dbReference type="NCBI Taxonomy" id="2728837"/>
    <lineage>
        <taxon>Bacteria</taxon>
        <taxon>Pseudomonadati</taxon>
        <taxon>Pseudomonadota</taxon>
        <taxon>Betaproteobacteria</taxon>
        <taxon>Burkholderiales</taxon>
        <taxon>Comamonadaceae</taxon>
        <taxon>Ramlibacter</taxon>
    </lineage>
</organism>
<keyword evidence="1" id="KW-0732">Signal</keyword>
<feature type="chain" id="PRO_5033064134" description="DUF2147 domain-containing protein" evidence="1">
    <location>
        <begin position="19"/>
        <end position="138"/>
    </location>
</feature>
<keyword evidence="3" id="KW-1185">Reference proteome</keyword>
<gene>
    <name evidence="2" type="ORF">HHL11_32945</name>
</gene>